<evidence type="ECO:0000256" key="6">
    <source>
        <dbReference type="ARBA" id="ARBA00022692"/>
    </source>
</evidence>
<evidence type="ECO:0000256" key="8">
    <source>
        <dbReference type="ARBA" id="ARBA00022777"/>
    </source>
</evidence>
<evidence type="ECO:0000256" key="5">
    <source>
        <dbReference type="ARBA" id="ARBA00022679"/>
    </source>
</evidence>
<name>A0ABV1EJK2_9FIRM</name>
<dbReference type="Gene3D" id="1.10.287.130">
    <property type="match status" value="1"/>
</dbReference>
<dbReference type="InterPro" id="IPR003661">
    <property type="entry name" value="HisK_dim/P_dom"/>
</dbReference>
<feature type="transmembrane region" description="Helical" evidence="13">
    <location>
        <begin position="90"/>
        <end position="107"/>
    </location>
</feature>
<feature type="domain" description="Histidine kinase" evidence="14">
    <location>
        <begin position="132"/>
        <end position="350"/>
    </location>
</feature>
<evidence type="ECO:0000256" key="11">
    <source>
        <dbReference type="ARBA" id="ARBA00023012"/>
    </source>
</evidence>
<evidence type="ECO:0000256" key="1">
    <source>
        <dbReference type="ARBA" id="ARBA00000085"/>
    </source>
</evidence>
<keyword evidence="10 13" id="KW-1133">Transmembrane helix</keyword>
<evidence type="ECO:0000256" key="13">
    <source>
        <dbReference type="SAM" id="Phobius"/>
    </source>
</evidence>
<dbReference type="InterPro" id="IPR025201">
    <property type="entry name" value="KdpD_TM"/>
</dbReference>
<dbReference type="InterPro" id="IPR036890">
    <property type="entry name" value="HATPase_C_sf"/>
</dbReference>
<protein>
    <recommendedName>
        <fullName evidence="3">histidine kinase</fullName>
        <ecNumber evidence="3">2.7.13.3</ecNumber>
    </recommendedName>
</protein>
<dbReference type="RefSeq" id="WP_117785262.1">
    <property type="nucleotide sequence ID" value="NZ_JBBNFM010000006.1"/>
</dbReference>
<evidence type="ECO:0000256" key="9">
    <source>
        <dbReference type="ARBA" id="ARBA00022840"/>
    </source>
</evidence>
<evidence type="ECO:0000256" key="4">
    <source>
        <dbReference type="ARBA" id="ARBA00022553"/>
    </source>
</evidence>
<feature type="transmembrane region" description="Helical" evidence="13">
    <location>
        <begin position="42"/>
        <end position="70"/>
    </location>
</feature>
<dbReference type="SMART" id="SM00388">
    <property type="entry name" value="HisKA"/>
    <property type="match status" value="1"/>
</dbReference>
<keyword evidence="5" id="KW-0808">Transferase</keyword>
<dbReference type="Pfam" id="PF00512">
    <property type="entry name" value="HisKA"/>
    <property type="match status" value="1"/>
</dbReference>
<dbReference type="SUPFAM" id="SSF47384">
    <property type="entry name" value="Homodimeric domain of signal transducing histidine kinase"/>
    <property type="match status" value="1"/>
</dbReference>
<evidence type="ECO:0000259" key="14">
    <source>
        <dbReference type="PROSITE" id="PS50109"/>
    </source>
</evidence>
<accession>A0ABV1EJK2</accession>
<keyword evidence="4" id="KW-0597">Phosphoprotein</keyword>
<keyword evidence="9" id="KW-0067">ATP-binding</keyword>
<dbReference type="InterPro" id="IPR005467">
    <property type="entry name" value="His_kinase_dom"/>
</dbReference>
<comment type="subcellular location">
    <subcellularLocation>
        <location evidence="2">Membrane</location>
        <topology evidence="2">Multi-pass membrane protein</topology>
    </subcellularLocation>
</comment>
<keyword evidence="8" id="KW-0418">Kinase</keyword>
<dbReference type="Pfam" id="PF13493">
    <property type="entry name" value="DUF4118"/>
    <property type="match status" value="1"/>
</dbReference>
<dbReference type="PANTHER" id="PTHR45569">
    <property type="entry name" value="SENSOR PROTEIN KDPD"/>
    <property type="match status" value="1"/>
</dbReference>
<evidence type="ECO:0000256" key="7">
    <source>
        <dbReference type="ARBA" id="ARBA00022741"/>
    </source>
</evidence>
<dbReference type="Gene3D" id="1.20.120.620">
    <property type="entry name" value="Backbone structure of the membrane domain of e. Coli histidine kinase receptor kdpd"/>
    <property type="match status" value="1"/>
</dbReference>
<dbReference type="CDD" id="cd00082">
    <property type="entry name" value="HisKA"/>
    <property type="match status" value="1"/>
</dbReference>
<evidence type="ECO:0000256" key="12">
    <source>
        <dbReference type="ARBA" id="ARBA00023136"/>
    </source>
</evidence>
<evidence type="ECO:0000256" key="2">
    <source>
        <dbReference type="ARBA" id="ARBA00004141"/>
    </source>
</evidence>
<keyword evidence="6 13" id="KW-0812">Transmembrane</keyword>
<dbReference type="Proteomes" id="UP001482186">
    <property type="component" value="Unassembled WGS sequence"/>
</dbReference>
<proteinExistence type="predicted"/>
<comment type="catalytic activity">
    <reaction evidence="1">
        <text>ATP + protein L-histidine = ADP + protein N-phospho-L-histidine.</text>
        <dbReference type="EC" id="2.7.13.3"/>
    </reaction>
</comment>
<evidence type="ECO:0000256" key="3">
    <source>
        <dbReference type="ARBA" id="ARBA00012438"/>
    </source>
</evidence>
<comment type="caution">
    <text evidence="15">The sequence shown here is derived from an EMBL/GenBank/DDBJ whole genome shotgun (WGS) entry which is preliminary data.</text>
</comment>
<dbReference type="PROSITE" id="PS50109">
    <property type="entry name" value="HIS_KIN"/>
    <property type="match status" value="1"/>
</dbReference>
<organism evidence="15 16">
    <name type="scientific">Coprococcus ammoniilyticus</name>
    <dbReference type="NCBI Taxonomy" id="2981785"/>
    <lineage>
        <taxon>Bacteria</taxon>
        <taxon>Bacillati</taxon>
        <taxon>Bacillota</taxon>
        <taxon>Clostridia</taxon>
        <taxon>Lachnospirales</taxon>
        <taxon>Lachnospiraceae</taxon>
        <taxon>Coprococcus</taxon>
    </lineage>
</organism>
<reference evidence="15 16" key="1">
    <citation type="submission" date="2024-04" db="EMBL/GenBank/DDBJ databases">
        <title>Human intestinal bacterial collection.</title>
        <authorList>
            <person name="Pauvert C."/>
            <person name="Hitch T.C.A."/>
            <person name="Clavel T."/>
        </authorList>
    </citation>
    <scope>NUCLEOTIDE SEQUENCE [LARGE SCALE GENOMIC DNA]</scope>
    <source>
        <strain evidence="15 16">CLA-AA-H141</strain>
    </source>
</reference>
<dbReference type="SUPFAM" id="SSF55874">
    <property type="entry name" value="ATPase domain of HSP90 chaperone/DNA topoisomerase II/histidine kinase"/>
    <property type="match status" value="1"/>
</dbReference>
<dbReference type="Pfam" id="PF02518">
    <property type="entry name" value="HATPase_c"/>
    <property type="match status" value="1"/>
</dbReference>
<dbReference type="InterPro" id="IPR038318">
    <property type="entry name" value="KdpD_sf"/>
</dbReference>
<feature type="transmembrane region" description="Helical" evidence="13">
    <location>
        <begin position="12"/>
        <end position="30"/>
    </location>
</feature>
<dbReference type="EC" id="2.7.13.3" evidence="3"/>
<dbReference type="EMBL" id="JBBNFM010000006">
    <property type="protein sequence ID" value="MEQ2454284.1"/>
    <property type="molecule type" value="Genomic_DNA"/>
</dbReference>
<dbReference type="PANTHER" id="PTHR45569:SF1">
    <property type="entry name" value="SENSOR PROTEIN KDPD"/>
    <property type="match status" value="1"/>
</dbReference>
<keyword evidence="12 13" id="KW-0472">Membrane</keyword>
<keyword evidence="16" id="KW-1185">Reference proteome</keyword>
<keyword evidence="11" id="KW-0902">Two-component regulatory system</keyword>
<keyword evidence="7" id="KW-0547">Nucleotide-binding</keyword>
<dbReference type="InterPro" id="IPR036097">
    <property type="entry name" value="HisK_dim/P_sf"/>
</dbReference>
<dbReference type="Gene3D" id="3.30.565.10">
    <property type="entry name" value="Histidine kinase-like ATPase, C-terminal domain"/>
    <property type="match status" value="1"/>
</dbReference>
<evidence type="ECO:0000256" key="10">
    <source>
        <dbReference type="ARBA" id="ARBA00022989"/>
    </source>
</evidence>
<dbReference type="InterPro" id="IPR003594">
    <property type="entry name" value="HATPase_dom"/>
</dbReference>
<evidence type="ECO:0000313" key="16">
    <source>
        <dbReference type="Proteomes" id="UP001482186"/>
    </source>
</evidence>
<gene>
    <name evidence="15" type="ORF">AAAT04_09570</name>
</gene>
<dbReference type="CDD" id="cd00075">
    <property type="entry name" value="HATPase"/>
    <property type="match status" value="1"/>
</dbReference>
<sequence length="354" mass="39399">MMNRFLNFTKNFLITAAILVCGFLLSLFMQKEWGNQTLIPSIFLLDVFLVSVITDGFLYGAVASVISILAVNYAFTFPYFKINFTIPENMISAVIMIAIAVITCGFTNKLKSQEQLKAESEQEKMRANLLRSVSHDFRTPLTTIYGASSAMLDDKNEFTEEQKKSMLRGIKQDAQWLSRMVENMLSITRLDGKNVKIIKIPIALDELLDSVLVKFNKRYEGQNVEIDIPDELIMIPMDAILVEQLILNLLENAVQHAEGMNKLGLRVYTSGHFAVFEIRDNGCGIPVDKVKDIFAGKLVYGESGLDSSKKNAGIGLAVCTTIVKAHGGEISAENLQDGGAVVRFTLDMEETEND</sequence>
<dbReference type="SMART" id="SM00387">
    <property type="entry name" value="HATPase_c"/>
    <property type="match status" value="1"/>
</dbReference>
<evidence type="ECO:0000313" key="15">
    <source>
        <dbReference type="EMBL" id="MEQ2454284.1"/>
    </source>
</evidence>
<dbReference type="InterPro" id="IPR052023">
    <property type="entry name" value="Histidine_kinase_KdpD"/>
</dbReference>